<dbReference type="PANTHER" id="PTHR45947:SF14">
    <property type="entry name" value="SLL1723 PROTEIN"/>
    <property type="match status" value="1"/>
</dbReference>
<dbReference type="Pfam" id="PF00534">
    <property type="entry name" value="Glycos_transf_1"/>
    <property type="match status" value="1"/>
</dbReference>
<dbReference type="InterPro" id="IPR028098">
    <property type="entry name" value="Glyco_trans_4-like_N"/>
</dbReference>
<evidence type="ECO:0000259" key="1">
    <source>
        <dbReference type="Pfam" id="PF00534"/>
    </source>
</evidence>
<protein>
    <submittedName>
        <fullName evidence="3">Glycosyltransferase</fullName>
        <ecNumber evidence="3">2.4.-.-</ecNumber>
    </submittedName>
</protein>
<keyword evidence="3" id="KW-0808">Transferase</keyword>
<evidence type="ECO:0000313" key="4">
    <source>
        <dbReference type="Proteomes" id="UP001594351"/>
    </source>
</evidence>
<dbReference type="Pfam" id="PF13439">
    <property type="entry name" value="Glyco_transf_4"/>
    <property type="match status" value="1"/>
</dbReference>
<name>A0ABV6Z5X8_UNCC1</name>
<reference evidence="3 4" key="1">
    <citation type="submission" date="2024-09" db="EMBL/GenBank/DDBJ databases">
        <title>Laminarin stimulates single cell rates of sulfate reduction while oxygen inhibits transcriptomic activity in coastal marine sediment.</title>
        <authorList>
            <person name="Lindsay M."/>
            <person name="Orcutt B."/>
            <person name="Emerson D."/>
            <person name="Stepanauskas R."/>
            <person name="D'Angelo T."/>
        </authorList>
    </citation>
    <scope>NUCLEOTIDE SEQUENCE [LARGE SCALE GENOMIC DNA]</scope>
    <source>
        <strain evidence="3">SAG AM-311-K15</strain>
    </source>
</reference>
<dbReference type="InterPro" id="IPR050194">
    <property type="entry name" value="Glycosyltransferase_grp1"/>
</dbReference>
<organism evidence="3 4">
    <name type="scientific">candidate division CSSED10-310 bacterium</name>
    <dbReference type="NCBI Taxonomy" id="2855610"/>
    <lineage>
        <taxon>Bacteria</taxon>
        <taxon>Bacteria division CSSED10-310</taxon>
    </lineage>
</organism>
<comment type="caution">
    <text evidence="3">The sequence shown here is derived from an EMBL/GenBank/DDBJ whole genome shotgun (WGS) entry which is preliminary data.</text>
</comment>
<dbReference type="Proteomes" id="UP001594351">
    <property type="component" value="Unassembled WGS sequence"/>
</dbReference>
<feature type="domain" description="Glycosyl transferase family 1" evidence="1">
    <location>
        <begin position="185"/>
        <end position="351"/>
    </location>
</feature>
<dbReference type="EMBL" id="JBHPBY010000616">
    <property type="protein sequence ID" value="MFC1853832.1"/>
    <property type="molecule type" value="Genomic_DNA"/>
</dbReference>
<keyword evidence="4" id="KW-1185">Reference proteome</keyword>
<feature type="domain" description="Glycosyltransferase subfamily 4-like N-terminal" evidence="2">
    <location>
        <begin position="15"/>
        <end position="178"/>
    </location>
</feature>
<evidence type="ECO:0000259" key="2">
    <source>
        <dbReference type="Pfam" id="PF13439"/>
    </source>
</evidence>
<dbReference type="EC" id="2.4.-.-" evidence="3"/>
<dbReference type="Gene3D" id="3.40.50.2000">
    <property type="entry name" value="Glycogen Phosphorylase B"/>
    <property type="match status" value="2"/>
</dbReference>
<sequence>MPKIRILFVTNDMEIGGVQRLLLDLLGALDRTCFEPTVALVCAAGPLIRDLEQRNIETVFFPCIRRNKYFKWINPLSILRLILWLKHHQFQVVNTHLFLGNTIGRIAARLAGCPIIIATEHNTYLFKSRIQQKIDKILARISDTIIAVTAAVAEFTAHQEKISRQKFVVIHNGTDIQRFEQNNSDRDHIRQAYSIPEQNVIIGSIGRFVPQKDFSLLVQAFRLFQDHNPASNLMLVGDGPERSLLQKTAFELGISEHVIFTGFQNEVRPFLTAMDVFALTPVYEGLGLVLLEAMASGVPVVAAHVGGIPEVVLDGETGILIANREPQSYAQAFSHILENHDFRKKMCQAAKIRVQEHFSIQKMTLAYETLFKQSLHQ</sequence>
<keyword evidence="3" id="KW-0328">Glycosyltransferase</keyword>
<gene>
    <name evidence="3" type="ORF">ACFL27_26915</name>
</gene>
<accession>A0ABV6Z5X8</accession>
<proteinExistence type="predicted"/>
<dbReference type="SUPFAM" id="SSF53756">
    <property type="entry name" value="UDP-Glycosyltransferase/glycogen phosphorylase"/>
    <property type="match status" value="1"/>
</dbReference>
<dbReference type="InterPro" id="IPR001296">
    <property type="entry name" value="Glyco_trans_1"/>
</dbReference>
<dbReference type="GO" id="GO:0016757">
    <property type="term" value="F:glycosyltransferase activity"/>
    <property type="evidence" value="ECO:0007669"/>
    <property type="project" value="UniProtKB-KW"/>
</dbReference>
<evidence type="ECO:0000313" key="3">
    <source>
        <dbReference type="EMBL" id="MFC1853832.1"/>
    </source>
</evidence>
<dbReference type="PANTHER" id="PTHR45947">
    <property type="entry name" value="SULFOQUINOVOSYL TRANSFERASE SQD2"/>
    <property type="match status" value="1"/>
</dbReference>